<evidence type="ECO:0000256" key="1">
    <source>
        <dbReference type="SAM" id="SignalP"/>
    </source>
</evidence>
<comment type="caution">
    <text evidence="2">The sequence shown here is derived from an EMBL/GenBank/DDBJ whole genome shotgun (WGS) entry which is preliminary data.</text>
</comment>
<keyword evidence="1" id="KW-0732">Signal</keyword>
<proteinExistence type="predicted"/>
<keyword evidence="3" id="KW-1185">Reference proteome</keyword>
<reference evidence="2 3" key="1">
    <citation type="submission" date="2023-03" db="EMBL/GenBank/DDBJ databases">
        <title>High-quality genome of Scylla paramamosain provides insights in environmental adaptation.</title>
        <authorList>
            <person name="Zhang L."/>
        </authorList>
    </citation>
    <scope>NUCLEOTIDE SEQUENCE [LARGE SCALE GENOMIC DNA]</scope>
    <source>
        <strain evidence="2">LZ_2023a</strain>
        <tissue evidence="2">Muscle</tissue>
    </source>
</reference>
<organism evidence="2 3">
    <name type="scientific">Scylla paramamosain</name>
    <name type="common">Mud crab</name>
    <dbReference type="NCBI Taxonomy" id="85552"/>
    <lineage>
        <taxon>Eukaryota</taxon>
        <taxon>Metazoa</taxon>
        <taxon>Ecdysozoa</taxon>
        <taxon>Arthropoda</taxon>
        <taxon>Crustacea</taxon>
        <taxon>Multicrustacea</taxon>
        <taxon>Malacostraca</taxon>
        <taxon>Eumalacostraca</taxon>
        <taxon>Eucarida</taxon>
        <taxon>Decapoda</taxon>
        <taxon>Pleocyemata</taxon>
        <taxon>Brachyura</taxon>
        <taxon>Eubrachyura</taxon>
        <taxon>Portunoidea</taxon>
        <taxon>Portunidae</taxon>
        <taxon>Portuninae</taxon>
        <taxon>Scylla</taxon>
    </lineage>
</organism>
<accession>A0AAW0UWQ4</accession>
<dbReference type="AlphaFoldDB" id="A0AAW0UWQ4"/>
<evidence type="ECO:0000313" key="3">
    <source>
        <dbReference type="Proteomes" id="UP001487740"/>
    </source>
</evidence>
<dbReference type="EMBL" id="JARAKH010000004">
    <property type="protein sequence ID" value="KAK8404564.1"/>
    <property type="molecule type" value="Genomic_DNA"/>
</dbReference>
<name>A0AAW0UWQ4_SCYPA</name>
<evidence type="ECO:0008006" key="4">
    <source>
        <dbReference type="Google" id="ProtNLM"/>
    </source>
</evidence>
<protein>
    <recommendedName>
        <fullName evidence="4">Secreted protein</fullName>
    </recommendedName>
</protein>
<feature type="chain" id="PRO_5043486132" description="Secreted protein" evidence="1">
    <location>
        <begin position="19"/>
        <end position="80"/>
    </location>
</feature>
<gene>
    <name evidence="2" type="ORF">O3P69_007666</name>
</gene>
<sequence length="80" mass="8899">MCRLIVVLSVVMVVVALSEVVTGAPSDSSHLRVARDVEAYVRHGSPAKYSTSGAVTSRGRWRPPIYRGNRHGNRYNRYRG</sequence>
<evidence type="ECO:0000313" key="2">
    <source>
        <dbReference type="EMBL" id="KAK8404564.1"/>
    </source>
</evidence>
<feature type="signal peptide" evidence="1">
    <location>
        <begin position="1"/>
        <end position="18"/>
    </location>
</feature>
<dbReference type="Proteomes" id="UP001487740">
    <property type="component" value="Unassembled WGS sequence"/>
</dbReference>